<evidence type="ECO:0000256" key="1">
    <source>
        <dbReference type="SAM" id="MobiDB-lite"/>
    </source>
</evidence>
<proteinExistence type="predicted"/>
<dbReference type="EMBL" id="JANPWB010000015">
    <property type="protein sequence ID" value="KAJ1092728.1"/>
    <property type="molecule type" value="Genomic_DNA"/>
</dbReference>
<evidence type="ECO:0000313" key="2">
    <source>
        <dbReference type="EMBL" id="KAJ1092728.1"/>
    </source>
</evidence>
<dbReference type="Proteomes" id="UP001066276">
    <property type="component" value="Chromosome 11"/>
</dbReference>
<feature type="compositionally biased region" description="Basic residues" evidence="1">
    <location>
        <begin position="55"/>
        <end position="68"/>
    </location>
</feature>
<name>A0AAV7LV70_PLEWA</name>
<feature type="region of interest" description="Disordered" evidence="1">
    <location>
        <begin position="1"/>
        <end position="34"/>
    </location>
</feature>
<sequence>MSAPRGLREVLPRTQRAAETGGRRQQRKTGWGCGSNEEVWSWLDLMPDPVSSGTSRHRKRKRRLRACQRKSSVTIHPPTAEEAQEERQ</sequence>
<dbReference type="AlphaFoldDB" id="A0AAV7LV70"/>
<accession>A0AAV7LV70</accession>
<protein>
    <submittedName>
        <fullName evidence="2">Uncharacterized protein</fullName>
    </submittedName>
</protein>
<feature type="compositionally biased region" description="Basic and acidic residues" evidence="1">
    <location>
        <begin position="1"/>
        <end position="11"/>
    </location>
</feature>
<evidence type="ECO:0000313" key="3">
    <source>
        <dbReference type="Proteomes" id="UP001066276"/>
    </source>
</evidence>
<organism evidence="2 3">
    <name type="scientific">Pleurodeles waltl</name>
    <name type="common">Iberian ribbed newt</name>
    <dbReference type="NCBI Taxonomy" id="8319"/>
    <lineage>
        <taxon>Eukaryota</taxon>
        <taxon>Metazoa</taxon>
        <taxon>Chordata</taxon>
        <taxon>Craniata</taxon>
        <taxon>Vertebrata</taxon>
        <taxon>Euteleostomi</taxon>
        <taxon>Amphibia</taxon>
        <taxon>Batrachia</taxon>
        <taxon>Caudata</taxon>
        <taxon>Salamandroidea</taxon>
        <taxon>Salamandridae</taxon>
        <taxon>Pleurodelinae</taxon>
        <taxon>Pleurodeles</taxon>
    </lineage>
</organism>
<keyword evidence="3" id="KW-1185">Reference proteome</keyword>
<gene>
    <name evidence="2" type="ORF">NDU88_005838</name>
</gene>
<reference evidence="2" key="1">
    <citation type="journal article" date="2022" name="bioRxiv">
        <title>Sequencing and chromosome-scale assembly of the giantPleurodeles waltlgenome.</title>
        <authorList>
            <person name="Brown T."/>
            <person name="Elewa A."/>
            <person name="Iarovenko S."/>
            <person name="Subramanian E."/>
            <person name="Araus A.J."/>
            <person name="Petzold A."/>
            <person name="Susuki M."/>
            <person name="Suzuki K.-i.T."/>
            <person name="Hayashi T."/>
            <person name="Toyoda A."/>
            <person name="Oliveira C."/>
            <person name="Osipova E."/>
            <person name="Leigh N.D."/>
            <person name="Simon A."/>
            <person name="Yun M.H."/>
        </authorList>
    </citation>
    <scope>NUCLEOTIDE SEQUENCE</scope>
    <source>
        <strain evidence="2">20211129_DDA</strain>
        <tissue evidence="2">Liver</tissue>
    </source>
</reference>
<feature type="region of interest" description="Disordered" evidence="1">
    <location>
        <begin position="46"/>
        <end position="88"/>
    </location>
</feature>
<comment type="caution">
    <text evidence="2">The sequence shown here is derived from an EMBL/GenBank/DDBJ whole genome shotgun (WGS) entry which is preliminary data.</text>
</comment>